<name>A0A8J8NKN9_HALGN</name>
<reference evidence="1" key="1">
    <citation type="submission" date="2019-06" db="EMBL/GenBank/DDBJ databases">
        <authorList>
            <person name="Zheng W."/>
        </authorList>
    </citation>
    <scope>NUCLEOTIDE SEQUENCE</scope>
    <source>
        <strain evidence="1">QDHG01</strain>
    </source>
</reference>
<organism evidence="1 2">
    <name type="scientific">Halteria grandinella</name>
    <dbReference type="NCBI Taxonomy" id="5974"/>
    <lineage>
        <taxon>Eukaryota</taxon>
        <taxon>Sar</taxon>
        <taxon>Alveolata</taxon>
        <taxon>Ciliophora</taxon>
        <taxon>Intramacronucleata</taxon>
        <taxon>Spirotrichea</taxon>
        <taxon>Stichotrichia</taxon>
        <taxon>Sporadotrichida</taxon>
        <taxon>Halteriidae</taxon>
        <taxon>Halteria</taxon>
    </lineage>
</organism>
<accession>A0A8J8NKN9</accession>
<gene>
    <name evidence="1" type="ORF">FGO68_gene2643</name>
</gene>
<dbReference type="AlphaFoldDB" id="A0A8J8NKN9"/>
<dbReference type="Proteomes" id="UP000785679">
    <property type="component" value="Unassembled WGS sequence"/>
</dbReference>
<keyword evidence="2" id="KW-1185">Reference proteome</keyword>
<evidence type="ECO:0000313" key="1">
    <source>
        <dbReference type="EMBL" id="TNV77011.1"/>
    </source>
</evidence>
<evidence type="ECO:0000313" key="2">
    <source>
        <dbReference type="Proteomes" id="UP000785679"/>
    </source>
</evidence>
<protein>
    <submittedName>
        <fullName evidence="1">Uncharacterized protein</fullName>
    </submittedName>
</protein>
<proteinExistence type="predicted"/>
<sequence>MVLFHAEVCHCGAGGRGVGRSSQTVILYPIALQGGEHRQSHAEVVAAGAIKSMRWEVSERECEKQKEQKSPE</sequence>
<dbReference type="EMBL" id="RRYP01012585">
    <property type="protein sequence ID" value="TNV77011.1"/>
    <property type="molecule type" value="Genomic_DNA"/>
</dbReference>
<comment type="caution">
    <text evidence="1">The sequence shown here is derived from an EMBL/GenBank/DDBJ whole genome shotgun (WGS) entry which is preliminary data.</text>
</comment>